<evidence type="ECO:0000256" key="4">
    <source>
        <dbReference type="PROSITE-ProRule" id="PRU00284"/>
    </source>
</evidence>
<dbReference type="SMART" id="SM00283">
    <property type="entry name" value="MA"/>
    <property type="match status" value="1"/>
</dbReference>
<proteinExistence type="predicted"/>
<dbReference type="InterPro" id="IPR046335">
    <property type="entry name" value="LacI/GalR-like_sensor"/>
</dbReference>
<dbReference type="Gene3D" id="3.40.50.2300">
    <property type="match status" value="2"/>
</dbReference>
<keyword evidence="3" id="KW-0804">Transcription</keyword>
<feature type="domain" description="Methyl-accepting transducer" evidence="5">
    <location>
        <begin position="569"/>
        <end position="754"/>
    </location>
</feature>
<dbReference type="GO" id="GO:0000976">
    <property type="term" value="F:transcription cis-regulatory region binding"/>
    <property type="evidence" value="ECO:0007669"/>
    <property type="project" value="TreeGrafter"/>
</dbReference>
<dbReference type="CDD" id="cd06267">
    <property type="entry name" value="PBP1_LacI_sugar_binding-like"/>
    <property type="match status" value="1"/>
</dbReference>
<dbReference type="EMBL" id="CP001698">
    <property type="protein sequence ID" value="ADN01220.1"/>
    <property type="molecule type" value="Genomic_DNA"/>
</dbReference>
<dbReference type="SUPFAM" id="SSF58104">
    <property type="entry name" value="Methyl-accepting chemotaxis protein (MCP) signaling domain"/>
    <property type="match status" value="1"/>
</dbReference>
<dbReference type="AlphaFoldDB" id="E0RNU8"/>
<sequence>MRVAFLINRLMNDYQLALWEGVQEEAEKLGVQCIALPGELIDSPDPEDRVVNTLYDFLRNPSWDGCIVATSTYATHGDPARILSYVRERTSVPLVSIGVEYEGLPVVGVDNEAGMRLLVEHLVRHHGVRELAFIGGPHHNPEARTRWRVFESVLDAHGIPVREEWVGKGSFEKESGSAAMEAIWEASDRKPRAVVAANDLMALGAYEYLVKRGVGVPDDVLLAGFDDIPAARSNEVPLSTVYQPVKEQGMEALRLLHEWISSGERPGSKVAVAQARFRDSCGCFSRNVEMAGGEMAFTFEKGEEERPEEVLIRFCEERLDISFTPVEESLLSTLVGHLDAYLDLPDRDHLEACLRTAFAVFVHERRENQDMERWLRILGAIASSYQHYRPERYSQFTIFLQKAYVLFIEAVSHEAQSHLMSTTEKFLRSQDLLRAIRSSEDMGMLKSSLLELKERLAISDLHLVLFPSEKWESCYTGAVLPETSSLLVSGKTGGEGDVGFNTLELLPPRILPPERPGAFSIFPLLIGQRYLGYMMVSAGEIFTGFYHSLASQVASTVLSIRTLVMMRKTADQLQVWADEIRTTVSSLFDALESVGAISGEQVQEMTRITEEISRKSGMFEQNLQLTTSIAEHTRFMQDLLSLIDDVTQRINLLAINASIEAARAGEHGRGFKVIAEEVRKLADTTARRAKETTEVLKQVVANIETSRTLGENLYNTYAGLKEEMDKFKTALTTIEAHLSRFSDQGRRLASLVEQPEGAPNPLPHGS</sequence>
<evidence type="ECO:0000256" key="1">
    <source>
        <dbReference type="ARBA" id="ARBA00023015"/>
    </source>
</evidence>
<dbReference type="Pfam" id="PF00015">
    <property type="entry name" value="MCPsignal"/>
    <property type="match status" value="1"/>
</dbReference>
<evidence type="ECO:0000256" key="2">
    <source>
        <dbReference type="ARBA" id="ARBA00023125"/>
    </source>
</evidence>
<dbReference type="HOGENOM" id="CLU_364428_0_0_12"/>
<evidence type="ECO:0000256" key="3">
    <source>
        <dbReference type="ARBA" id="ARBA00023163"/>
    </source>
</evidence>
<dbReference type="GO" id="GO:0016020">
    <property type="term" value="C:membrane"/>
    <property type="evidence" value="ECO:0007669"/>
    <property type="project" value="InterPro"/>
</dbReference>
<dbReference type="Proteomes" id="UP000001296">
    <property type="component" value="Chromosome"/>
</dbReference>
<dbReference type="GO" id="GO:0003700">
    <property type="term" value="F:DNA-binding transcription factor activity"/>
    <property type="evidence" value="ECO:0007669"/>
    <property type="project" value="TreeGrafter"/>
</dbReference>
<dbReference type="GO" id="GO:0006935">
    <property type="term" value="P:chemotaxis"/>
    <property type="evidence" value="ECO:0007669"/>
    <property type="project" value="InterPro"/>
</dbReference>
<keyword evidence="2" id="KW-0238">DNA-binding</keyword>
<dbReference type="PaxDb" id="665571-STHERM_c02460"/>
<dbReference type="PANTHER" id="PTHR30146:SF24">
    <property type="entry name" value="XYLOSE OPERON REGULATORY PROTEIN"/>
    <property type="match status" value="1"/>
</dbReference>
<dbReference type="PRINTS" id="PR00260">
    <property type="entry name" value="CHEMTRNSDUCR"/>
</dbReference>
<reference evidence="6 7" key="2">
    <citation type="journal article" date="2010" name="J. Bacteriol.">
        <title>Genome sequence of the polysaccharide-degrading, thermophilic anaerobe Spirochaeta thermophila DSM 6192.</title>
        <authorList>
            <person name="Angelov A."/>
            <person name="Liebl S."/>
            <person name="Ballschmiter M."/>
            <person name="Bomeke M."/>
            <person name="Lehmann R."/>
            <person name="Liesegang H."/>
            <person name="Daniel R."/>
            <person name="Liebl W."/>
        </authorList>
    </citation>
    <scope>NUCLEOTIDE SEQUENCE [LARGE SCALE GENOMIC DNA]</scope>
    <source>
        <strain evidence="7">ATCC 49972 / DSM 6192 / RI 19.B1</strain>
    </source>
</reference>
<dbReference type="Pfam" id="PF13377">
    <property type="entry name" value="Peripla_BP_3"/>
    <property type="match status" value="1"/>
</dbReference>
<reference key="1">
    <citation type="submission" date="2009-08" db="EMBL/GenBank/DDBJ databases">
        <title>The genome sequence of Spirochaeta thermophila DSM6192.</title>
        <authorList>
            <person name="Angelov A."/>
            <person name="Mientus M."/>
            <person name="Wittenberg S."/>
            <person name="Lehmann R."/>
            <person name="Liesegang H."/>
            <person name="Daniel R."/>
            <person name="Liebl W."/>
        </authorList>
    </citation>
    <scope>NUCLEOTIDE SEQUENCE</scope>
    <source>
        <strain>DSM 6192</strain>
    </source>
</reference>
<evidence type="ECO:0000313" key="6">
    <source>
        <dbReference type="EMBL" id="ADN01220.1"/>
    </source>
</evidence>
<dbReference type="PANTHER" id="PTHR30146">
    <property type="entry name" value="LACI-RELATED TRANSCRIPTIONAL REPRESSOR"/>
    <property type="match status" value="1"/>
</dbReference>
<name>E0RNU8_WINT6</name>
<keyword evidence="4" id="KW-0807">Transducer</keyword>
<evidence type="ECO:0000259" key="5">
    <source>
        <dbReference type="PROSITE" id="PS50111"/>
    </source>
</evidence>
<dbReference type="RefSeq" id="WP_013313061.1">
    <property type="nucleotide sequence ID" value="NC_014484.1"/>
</dbReference>
<dbReference type="GO" id="GO:0004888">
    <property type="term" value="F:transmembrane signaling receptor activity"/>
    <property type="evidence" value="ECO:0007669"/>
    <property type="project" value="InterPro"/>
</dbReference>
<dbReference type="eggNOG" id="COG1609">
    <property type="taxonomic scope" value="Bacteria"/>
</dbReference>
<dbReference type="eggNOG" id="COG0840">
    <property type="taxonomic scope" value="Bacteria"/>
</dbReference>
<dbReference type="InterPro" id="IPR028082">
    <property type="entry name" value="Peripla_BP_I"/>
</dbReference>
<dbReference type="PROSITE" id="PS50111">
    <property type="entry name" value="CHEMOTAXIS_TRANSDUC_2"/>
    <property type="match status" value="1"/>
</dbReference>
<dbReference type="GO" id="GO:0007165">
    <property type="term" value="P:signal transduction"/>
    <property type="evidence" value="ECO:0007669"/>
    <property type="project" value="UniProtKB-KW"/>
</dbReference>
<dbReference type="SUPFAM" id="SSF53822">
    <property type="entry name" value="Periplasmic binding protein-like I"/>
    <property type="match status" value="1"/>
</dbReference>
<protein>
    <submittedName>
        <fullName evidence="6">Transcriptional regulatory protein</fullName>
    </submittedName>
</protein>
<dbReference type="KEGG" id="sta:STHERM_c02460"/>
<accession>E0RNU8</accession>
<organism evidence="6 7">
    <name type="scientific">Winmispira thermophila (strain ATCC 49972 / DSM 6192 / RI 19.B1)</name>
    <name type="common">Spirochaeta thermophila</name>
    <dbReference type="NCBI Taxonomy" id="665571"/>
    <lineage>
        <taxon>Bacteria</taxon>
        <taxon>Pseudomonadati</taxon>
        <taxon>Spirochaetota</taxon>
        <taxon>Spirochaetia</taxon>
        <taxon>Winmispirales</taxon>
        <taxon>Winmispiraceae</taxon>
        <taxon>Winmispira</taxon>
    </lineage>
</organism>
<gene>
    <name evidence="6" type="ordered locus">STHERM_c02460</name>
</gene>
<evidence type="ECO:0000313" key="7">
    <source>
        <dbReference type="Proteomes" id="UP000001296"/>
    </source>
</evidence>
<dbReference type="InterPro" id="IPR004090">
    <property type="entry name" value="Chemotax_Me-accpt_rcpt"/>
</dbReference>
<dbReference type="Gene3D" id="1.10.287.950">
    <property type="entry name" value="Methyl-accepting chemotaxis protein"/>
    <property type="match status" value="1"/>
</dbReference>
<dbReference type="InterPro" id="IPR004089">
    <property type="entry name" value="MCPsignal_dom"/>
</dbReference>
<keyword evidence="1" id="KW-0805">Transcription regulation</keyword>